<feature type="compositionally biased region" description="Basic residues" evidence="1">
    <location>
        <begin position="116"/>
        <end position="127"/>
    </location>
</feature>
<dbReference type="InterPro" id="IPR048743">
    <property type="entry name" value="AME1"/>
</dbReference>
<dbReference type="EMBL" id="KE651167">
    <property type="protein sequence ID" value="EEB08464.2"/>
    <property type="molecule type" value="Genomic_DNA"/>
</dbReference>
<feature type="compositionally biased region" description="Polar residues" evidence="1">
    <location>
        <begin position="252"/>
        <end position="266"/>
    </location>
</feature>
<sequence length="481" mass="53436">MGDIEERRAARLRGAGRYRVSETEFALDPNLLKQLDSSSPVASEKADEEDSQKKDKHNVSMNIDTAPLSRSEQASTPSSSNRKRVSEEQLDIPSHVKKSSPYSARQTARGGPASVQKKKVLERRRRTLERSGELTDQLSHDGEFSFQFRSQIAADKSSLQPPVQTSTPLQVESSPKLSKPHSPNLELQDRSRLQSTPIPSERIPSPPTAVSPKLASSPLLIGPTAASLIEEITGHVPDTSQNSLPSVNNTLSTVQESASNASSDQPVVTKEQPPTAFQRTVDAAGDERTPLEVVQFELQKLHGLKRATNALHDMEVVHQYIKESLEEEVPPTTFLLKVKNAFAQQIMLRFTELTDLLDTQSLLLANARKAARQKLALQRELAAVRDERITISQRKLDLRREYRDLISKEKGLSELDSFVREAEQLKRFAAELPQPDSSKAFGTEEGDDCISNLTRFSELFAKGADFSSQFSQLVQASKNMF</sequence>
<evidence type="ECO:0000313" key="5">
    <source>
        <dbReference type="Proteomes" id="UP000001744"/>
    </source>
</evidence>
<dbReference type="OMA" id="KFDVIQQ"/>
<name>B6K4Q7_SCHJY</name>
<accession>B6K4Q7</accession>
<dbReference type="STRING" id="402676.B6K4Q7"/>
<reference evidence="3 5" key="1">
    <citation type="journal article" date="2011" name="Science">
        <title>Comparative functional genomics of the fission yeasts.</title>
        <authorList>
            <person name="Rhind N."/>
            <person name="Chen Z."/>
            <person name="Yassour M."/>
            <person name="Thompson D.A."/>
            <person name="Haas B.J."/>
            <person name="Habib N."/>
            <person name="Wapinski I."/>
            <person name="Roy S."/>
            <person name="Lin M.F."/>
            <person name="Heiman D.I."/>
            <person name="Young S.K."/>
            <person name="Furuya K."/>
            <person name="Guo Y."/>
            <person name="Pidoux A."/>
            <person name="Chen H.M."/>
            <person name="Robbertse B."/>
            <person name="Goldberg J.M."/>
            <person name="Aoki K."/>
            <person name="Bayne E.H."/>
            <person name="Berlin A.M."/>
            <person name="Desjardins C.A."/>
            <person name="Dobbs E."/>
            <person name="Dukaj L."/>
            <person name="Fan L."/>
            <person name="FitzGerald M.G."/>
            <person name="French C."/>
            <person name="Gujja S."/>
            <person name="Hansen K."/>
            <person name="Keifenheim D."/>
            <person name="Levin J.Z."/>
            <person name="Mosher R.A."/>
            <person name="Mueller C.A."/>
            <person name="Pfiffner J."/>
            <person name="Priest M."/>
            <person name="Russ C."/>
            <person name="Smialowska A."/>
            <person name="Swoboda P."/>
            <person name="Sykes S.M."/>
            <person name="Vaughn M."/>
            <person name="Vengrova S."/>
            <person name="Yoder R."/>
            <person name="Zeng Q."/>
            <person name="Allshire R."/>
            <person name="Baulcombe D."/>
            <person name="Birren B.W."/>
            <person name="Brown W."/>
            <person name="Ekwall K."/>
            <person name="Kellis M."/>
            <person name="Leatherwood J."/>
            <person name="Levin H."/>
            <person name="Margalit H."/>
            <person name="Martienssen R."/>
            <person name="Nieduszynski C.A."/>
            <person name="Spatafora J.W."/>
            <person name="Friedman N."/>
            <person name="Dalgaard J.Z."/>
            <person name="Baumann P."/>
            <person name="Niki H."/>
            <person name="Regev A."/>
            <person name="Nusbaum C."/>
        </authorList>
    </citation>
    <scope>NUCLEOTIDE SEQUENCE [LARGE SCALE GENOMIC DNA]</scope>
    <source>
        <strain evidence="5">yFS275 / FY16936</strain>
    </source>
</reference>
<feature type="region of interest" description="Disordered" evidence="1">
    <location>
        <begin position="252"/>
        <end position="273"/>
    </location>
</feature>
<protein>
    <submittedName>
        <fullName evidence="3">Kinetochore protein Mis17</fullName>
    </submittedName>
</protein>
<feature type="compositionally biased region" description="Polar residues" evidence="1">
    <location>
        <begin position="59"/>
        <end position="80"/>
    </location>
</feature>
<dbReference type="VEuPathDB" id="FungiDB:SJAG_03619"/>
<dbReference type="HOGENOM" id="CLU_621357_0_0_1"/>
<evidence type="ECO:0000259" key="2">
    <source>
        <dbReference type="Pfam" id="PF20994"/>
    </source>
</evidence>
<dbReference type="RefSeq" id="XP_002174757.2">
    <property type="nucleotide sequence ID" value="XM_002174721.2"/>
</dbReference>
<evidence type="ECO:0000256" key="1">
    <source>
        <dbReference type="SAM" id="MobiDB-lite"/>
    </source>
</evidence>
<keyword evidence="5" id="KW-1185">Reference proteome</keyword>
<proteinExistence type="predicted"/>
<dbReference type="JaponicusDB" id="SJAG_03619">
    <property type="gene designation" value="mis17"/>
</dbReference>
<dbReference type="Proteomes" id="UP000001744">
    <property type="component" value="Unassembled WGS sequence"/>
</dbReference>
<dbReference type="eggNOG" id="ENOG502R7H1">
    <property type="taxonomic scope" value="Eukaryota"/>
</dbReference>
<evidence type="ECO:0000313" key="3">
    <source>
        <dbReference type="EMBL" id="EEB08464.2"/>
    </source>
</evidence>
<gene>
    <name evidence="4" type="primary">mis17</name>
    <name evidence="3" type="ORF">SJAG_03619</name>
</gene>
<dbReference type="GeneID" id="7051327"/>
<feature type="domain" description="Inner kinetochore subunit AME1" evidence="2">
    <location>
        <begin position="292"/>
        <end position="480"/>
    </location>
</feature>
<evidence type="ECO:0000313" key="4">
    <source>
        <dbReference type="JaponicusDB" id="SJAG_03619"/>
    </source>
</evidence>
<feature type="region of interest" description="Disordered" evidence="1">
    <location>
        <begin position="31"/>
        <end position="136"/>
    </location>
</feature>
<dbReference type="Pfam" id="PF20994">
    <property type="entry name" value="CENPU"/>
    <property type="match status" value="1"/>
</dbReference>
<feature type="region of interest" description="Disordered" evidence="1">
    <location>
        <begin position="155"/>
        <end position="216"/>
    </location>
</feature>
<feature type="compositionally biased region" description="Polar residues" evidence="1">
    <location>
        <begin position="157"/>
        <end position="176"/>
    </location>
</feature>
<dbReference type="OrthoDB" id="5395626at2759"/>
<organism evidence="3 5">
    <name type="scientific">Schizosaccharomyces japonicus (strain yFS275 / FY16936)</name>
    <name type="common">Fission yeast</name>
    <dbReference type="NCBI Taxonomy" id="402676"/>
    <lineage>
        <taxon>Eukaryota</taxon>
        <taxon>Fungi</taxon>
        <taxon>Dikarya</taxon>
        <taxon>Ascomycota</taxon>
        <taxon>Taphrinomycotina</taxon>
        <taxon>Schizosaccharomycetes</taxon>
        <taxon>Schizosaccharomycetales</taxon>
        <taxon>Schizosaccharomycetaceae</taxon>
        <taxon>Schizosaccharomyces</taxon>
    </lineage>
</organism>
<dbReference type="AlphaFoldDB" id="B6K4Q7"/>